<reference evidence="1" key="1">
    <citation type="journal article" date="2014" name="Int. J. Syst. Evol. Microbiol.">
        <title>Complete genome sequence of Corynebacterium casei LMG S-19264T (=DSM 44701T), isolated from a smear-ripened cheese.</title>
        <authorList>
            <consortium name="US DOE Joint Genome Institute (JGI-PGF)"/>
            <person name="Walter F."/>
            <person name="Albersmeier A."/>
            <person name="Kalinowski J."/>
            <person name="Ruckert C."/>
        </authorList>
    </citation>
    <scope>NUCLEOTIDE SEQUENCE</scope>
    <source>
        <strain evidence="1">JCM 3093</strain>
    </source>
</reference>
<dbReference type="InterPro" id="IPR036894">
    <property type="entry name" value="YbaB-like_sf"/>
</dbReference>
<accession>A0AA37F2L3</accession>
<dbReference type="SUPFAM" id="SSF82607">
    <property type="entry name" value="YbaB-like"/>
    <property type="match status" value="1"/>
</dbReference>
<comment type="caution">
    <text evidence="1">The sequence shown here is derived from an EMBL/GenBank/DDBJ whole genome shotgun (WGS) entry which is preliminary data.</text>
</comment>
<proteinExistence type="predicted"/>
<dbReference type="Gene3D" id="3.30.1310.10">
    <property type="entry name" value="Nucleoid-associated protein YbaB-like domain"/>
    <property type="match status" value="1"/>
</dbReference>
<gene>
    <name evidence="1" type="ORF">GCM10010126_07410</name>
</gene>
<dbReference type="Pfam" id="PF02575">
    <property type="entry name" value="YbaB_DNA_bd"/>
    <property type="match status" value="1"/>
</dbReference>
<organism evidence="1 2">
    <name type="scientific">Planomonospora parontospora</name>
    <dbReference type="NCBI Taxonomy" id="58119"/>
    <lineage>
        <taxon>Bacteria</taxon>
        <taxon>Bacillati</taxon>
        <taxon>Actinomycetota</taxon>
        <taxon>Actinomycetes</taxon>
        <taxon>Streptosporangiales</taxon>
        <taxon>Streptosporangiaceae</taxon>
        <taxon>Planomonospora</taxon>
    </lineage>
</organism>
<name>A0AA37F2L3_9ACTN</name>
<reference evidence="1" key="2">
    <citation type="submission" date="2022-09" db="EMBL/GenBank/DDBJ databases">
        <authorList>
            <person name="Sun Q."/>
            <person name="Ohkuma M."/>
        </authorList>
    </citation>
    <scope>NUCLEOTIDE SEQUENCE</scope>
    <source>
        <strain evidence="1">JCM 3093</strain>
    </source>
</reference>
<dbReference type="RefSeq" id="WP_191893496.1">
    <property type="nucleotide sequence ID" value="NZ_BMQD01000002.1"/>
</dbReference>
<sequence length="130" mass="14483">MDEFRAAMDGLAAEYDRQAERLRDVYGRLGELSATASSRDRMVTVTVGPRGRVQKIEFDPRAYRRLSPSELAQTIMEQIDAATAEVAEGTRELMAPFVPEGLPYEEVFGEGVDLASFLPRSADLRVEERG</sequence>
<protein>
    <recommendedName>
        <fullName evidence="3">YbaB/EbfC family DNA-binding protein</fullName>
    </recommendedName>
</protein>
<dbReference type="InterPro" id="IPR004401">
    <property type="entry name" value="YbaB/EbfC"/>
</dbReference>
<evidence type="ECO:0000313" key="1">
    <source>
        <dbReference type="EMBL" id="GGK50404.1"/>
    </source>
</evidence>
<evidence type="ECO:0008006" key="3">
    <source>
        <dbReference type="Google" id="ProtNLM"/>
    </source>
</evidence>
<dbReference type="EMBL" id="BMQD01000002">
    <property type="protein sequence ID" value="GGK50404.1"/>
    <property type="molecule type" value="Genomic_DNA"/>
</dbReference>
<dbReference type="Proteomes" id="UP000627984">
    <property type="component" value="Unassembled WGS sequence"/>
</dbReference>
<dbReference type="GO" id="GO:0003677">
    <property type="term" value="F:DNA binding"/>
    <property type="evidence" value="ECO:0007669"/>
    <property type="project" value="InterPro"/>
</dbReference>
<evidence type="ECO:0000313" key="2">
    <source>
        <dbReference type="Proteomes" id="UP000627984"/>
    </source>
</evidence>
<dbReference type="AlphaFoldDB" id="A0AA37F2L3"/>